<evidence type="ECO:0000256" key="2">
    <source>
        <dbReference type="SAM" id="MobiDB-lite"/>
    </source>
</evidence>
<dbReference type="InterPro" id="IPR051714">
    <property type="entry name" value="Znf_CCHC_NABP"/>
</dbReference>
<dbReference type="InterPro" id="IPR036875">
    <property type="entry name" value="Znf_CCHC_sf"/>
</dbReference>
<dbReference type="GO" id="GO:0008270">
    <property type="term" value="F:zinc ion binding"/>
    <property type="evidence" value="ECO:0007669"/>
    <property type="project" value="UniProtKB-KW"/>
</dbReference>
<feature type="compositionally biased region" description="Polar residues" evidence="2">
    <location>
        <begin position="312"/>
        <end position="322"/>
    </location>
</feature>
<dbReference type="EMBL" id="KB445592">
    <property type="protein sequence ID" value="EMD85218.1"/>
    <property type="molecule type" value="Genomic_DNA"/>
</dbReference>
<dbReference type="SMART" id="SM00343">
    <property type="entry name" value="ZnF_C2HC"/>
    <property type="match status" value="2"/>
</dbReference>
<dbReference type="AlphaFoldDB" id="M2UB41"/>
<dbReference type="Pfam" id="PF00098">
    <property type="entry name" value="zf-CCHC"/>
    <property type="match status" value="1"/>
</dbReference>
<organism evidence="6 7">
    <name type="scientific">Cochliobolus heterostrophus (strain C5 / ATCC 48332 / race O)</name>
    <name type="common">Southern corn leaf blight fungus</name>
    <name type="synonym">Bipolaris maydis</name>
    <dbReference type="NCBI Taxonomy" id="701091"/>
    <lineage>
        <taxon>Eukaryota</taxon>
        <taxon>Fungi</taxon>
        <taxon>Dikarya</taxon>
        <taxon>Ascomycota</taxon>
        <taxon>Pezizomycotina</taxon>
        <taxon>Dothideomycetes</taxon>
        <taxon>Pleosporomycetidae</taxon>
        <taxon>Pleosporales</taxon>
        <taxon>Pleosporineae</taxon>
        <taxon>Pleosporaceae</taxon>
        <taxon>Bipolaris</taxon>
    </lineage>
</organism>
<dbReference type="HOGENOM" id="CLU_066286_1_0_1"/>
<dbReference type="GO" id="GO:0003676">
    <property type="term" value="F:nucleic acid binding"/>
    <property type="evidence" value="ECO:0007669"/>
    <property type="project" value="InterPro"/>
</dbReference>
<feature type="region of interest" description="Disordered" evidence="2">
    <location>
        <begin position="289"/>
        <end position="322"/>
    </location>
</feature>
<keyword evidence="7" id="KW-1185">Reference proteome</keyword>
<reference evidence="6" key="2">
    <citation type="submission" date="2012-06" db="EMBL/GenBank/DDBJ databases">
        <title>Comparative genome structure, secondary metabolite and effector coding capacity across Cochliobolus pathogens.</title>
        <authorList>
            <consortium name="US DOE Joint Genome Institute (JGI-PGF)"/>
            <person name="Condon B.J."/>
            <person name="Leng Y."/>
            <person name="Wu D."/>
            <person name="Bushley K.E."/>
            <person name="Ohm R.A."/>
            <person name="Otillar R."/>
            <person name="Martin J."/>
            <person name="Schackwitz W."/>
            <person name="Grimwood J."/>
            <person name="MohdZainudin N."/>
            <person name="Xue C."/>
            <person name="Wang R."/>
            <person name="Dhillon B."/>
            <person name="Tu Z.J."/>
            <person name="Steffenson B.J."/>
            <person name="Salamov A."/>
            <person name="Sun H."/>
            <person name="Lowry S."/>
            <person name="LaButti K."/>
            <person name="Han J."/>
            <person name="Copeland A."/>
            <person name="Lindquist E."/>
            <person name="Lucas S."/>
            <person name="Barry K."/>
            <person name="Schmutz J."/>
            <person name="Baker S."/>
            <person name="Grigoriev I.V."/>
            <person name="Zhong S."/>
            <person name="Turgeon B.G."/>
        </authorList>
    </citation>
    <scope>NUCLEOTIDE SEQUENCE</scope>
    <source>
        <strain evidence="6">C5</strain>
    </source>
</reference>
<reference evidence="6 7" key="1">
    <citation type="journal article" date="2012" name="PLoS Pathog.">
        <title>Diverse lifestyles and strategies of plant pathogenesis encoded in the genomes of eighteen Dothideomycetes fungi.</title>
        <authorList>
            <person name="Ohm R.A."/>
            <person name="Feau N."/>
            <person name="Henrissat B."/>
            <person name="Schoch C.L."/>
            <person name="Horwitz B.A."/>
            <person name="Barry K.W."/>
            <person name="Condon B.J."/>
            <person name="Copeland A.C."/>
            <person name="Dhillon B."/>
            <person name="Glaser F."/>
            <person name="Hesse C.N."/>
            <person name="Kosti I."/>
            <person name="LaButti K."/>
            <person name="Lindquist E.A."/>
            <person name="Lucas S."/>
            <person name="Salamov A.A."/>
            <person name="Bradshaw R.E."/>
            <person name="Ciuffetti L."/>
            <person name="Hamelin R.C."/>
            <person name="Kema G.H.J."/>
            <person name="Lawrence C."/>
            <person name="Scott J.A."/>
            <person name="Spatafora J.W."/>
            <person name="Turgeon B.G."/>
            <person name="de Wit P.J.G.M."/>
            <person name="Zhong S."/>
            <person name="Goodwin S.B."/>
            <person name="Grigoriev I.V."/>
        </authorList>
    </citation>
    <scope>NUCLEOTIDE SEQUENCE [LARGE SCALE GENOMIC DNA]</scope>
    <source>
        <strain evidence="6">C5</strain>
        <strain evidence="7">C5 / ATCC 48332 / race O</strain>
    </source>
</reference>
<reference evidence="7" key="3">
    <citation type="journal article" date="2013" name="PLoS Genet.">
        <title>Comparative genome structure, secondary metabolite, and effector coding capacity across Cochliobolus pathogens.</title>
        <authorList>
            <person name="Condon B.J."/>
            <person name="Leng Y."/>
            <person name="Wu D."/>
            <person name="Bushley K.E."/>
            <person name="Ohm R.A."/>
            <person name="Otillar R."/>
            <person name="Martin J."/>
            <person name="Schackwitz W."/>
            <person name="Grimwood J."/>
            <person name="MohdZainudin N."/>
            <person name="Xue C."/>
            <person name="Wang R."/>
            <person name="Manning V.A."/>
            <person name="Dhillon B."/>
            <person name="Tu Z.J."/>
            <person name="Steffenson B.J."/>
            <person name="Salamov A."/>
            <person name="Sun H."/>
            <person name="Lowry S."/>
            <person name="LaButti K."/>
            <person name="Han J."/>
            <person name="Copeland A."/>
            <person name="Lindquist E."/>
            <person name="Barry K."/>
            <person name="Schmutz J."/>
            <person name="Baker S.E."/>
            <person name="Ciuffetti L.M."/>
            <person name="Grigoriev I.V."/>
            <person name="Zhong S."/>
            <person name="Turgeon B.G."/>
        </authorList>
    </citation>
    <scope>NUCLEOTIDE SEQUENCE [LARGE SCALE GENOMIC DNA]</scope>
    <source>
        <strain evidence="7">C5 / ATCC 48332 / race O</strain>
    </source>
</reference>
<evidence type="ECO:0000313" key="5">
    <source>
        <dbReference type="EMBL" id="EMD85007.1"/>
    </source>
</evidence>
<keyword evidence="1" id="KW-0863">Zinc-finger</keyword>
<dbReference type="PANTHER" id="PTHR23002">
    <property type="entry name" value="ZINC FINGER CCHC DOMAIN CONTAINING PROTEIN"/>
    <property type="match status" value="1"/>
</dbReference>
<feature type="domain" description="CCHC-type" evidence="3">
    <location>
        <begin position="37"/>
        <end position="52"/>
    </location>
</feature>
<accession>M2UB41</accession>
<evidence type="ECO:0000313" key="4">
    <source>
        <dbReference type="EMBL" id="EMD84809.1"/>
    </source>
</evidence>
<evidence type="ECO:0000256" key="1">
    <source>
        <dbReference type="PROSITE-ProRule" id="PRU00047"/>
    </source>
</evidence>
<dbReference type="PROSITE" id="PS50158">
    <property type="entry name" value="ZF_CCHC"/>
    <property type="match status" value="1"/>
</dbReference>
<keyword evidence="1" id="KW-0862">Zinc</keyword>
<dbReference type="Proteomes" id="UP000016936">
    <property type="component" value="Unassembled WGS sequence"/>
</dbReference>
<dbReference type="SUPFAM" id="SSF57756">
    <property type="entry name" value="Retrovirus zinc finger-like domains"/>
    <property type="match status" value="1"/>
</dbReference>
<evidence type="ECO:0000313" key="7">
    <source>
        <dbReference type="Proteomes" id="UP000016936"/>
    </source>
</evidence>
<protein>
    <recommendedName>
        <fullName evidence="3">CCHC-type domain-containing protein</fullName>
    </recommendedName>
</protein>
<proteinExistence type="predicted"/>
<name>M2UB41_COCH5</name>
<feature type="region of interest" description="Disordered" evidence="2">
    <location>
        <begin position="1"/>
        <end position="31"/>
    </location>
</feature>
<feature type="compositionally biased region" description="Basic and acidic residues" evidence="2">
    <location>
        <begin position="1"/>
        <end position="14"/>
    </location>
</feature>
<dbReference type="EMBL" id="KB445595">
    <property type="protein sequence ID" value="EMD85007.1"/>
    <property type="molecule type" value="Genomic_DNA"/>
</dbReference>
<evidence type="ECO:0000313" key="6">
    <source>
        <dbReference type="EMBL" id="EMD85218.1"/>
    </source>
</evidence>
<dbReference type="Gene3D" id="4.10.60.10">
    <property type="entry name" value="Zinc finger, CCHC-type"/>
    <property type="match status" value="1"/>
</dbReference>
<keyword evidence="1" id="KW-0479">Metal-binding</keyword>
<sequence length="322" mass="37690">MTGKVQDKSKDKNKTRGKFNDGLSKEERQKRYDSKACLRCGEVGHFRRDCPKNEVKQGAVKIGMLRMATPYPTEELDETLSDLDLYDEARQATDEAFELVQKAIGLQDFKWDEPLPTDWQVEGAEVLRRLRNQQCWICGNTRHQANDCDIEGRITITGPRADEIACRAAQEQPRFKESDDEETPRTFKERMEQHERLRWVDCPRQCDYHLRKREETRNNEDDCCHINLWHNECRVQHRQVHQPGEKEAHEELCWINSRYPPRNAMRRTAGCTELQDQESRRLGYLGRVRKGPTKKRATNDSYGRIAGRDVPSTDNSLRTLAE</sequence>
<gene>
    <name evidence="6" type="ORF">COCHEDRAFT_1119659</name>
    <name evidence="5" type="ORF">COCHEDRAFT_1120313</name>
    <name evidence="4" type="ORF">COCHEDRAFT_1121261</name>
</gene>
<dbReference type="InterPro" id="IPR001878">
    <property type="entry name" value="Znf_CCHC"/>
</dbReference>
<evidence type="ECO:0000259" key="3">
    <source>
        <dbReference type="PROSITE" id="PS50158"/>
    </source>
</evidence>
<dbReference type="EMBL" id="KB445616">
    <property type="protein sequence ID" value="EMD84809.1"/>
    <property type="molecule type" value="Genomic_DNA"/>
</dbReference>